<reference evidence="1 2" key="1">
    <citation type="journal article" date="2013" name="Stand. Genomic Sci.">
        <title>Genomic Encyclopedia of Type Strains, Phase I: The one thousand microbial genomes (KMG-I) project.</title>
        <authorList>
            <person name="Kyrpides N.C."/>
            <person name="Woyke T."/>
            <person name="Eisen J.A."/>
            <person name="Garrity G."/>
            <person name="Lilburn T.G."/>
            <person name="Beck B.J."/>
            <person name="Whitman W.B."/>
            <person name="Hugenholtz P."/>
            <person name="Klenk H.P."/>
        </authorList>
    </citation>
    <scope>NUCLEOTIDE SEQUENCE [LARGE SCALE GENOMIC DNA]</scope>
    <source>
        <strain evidence="1 2">DSM 45044</strain>
    </source>
</reference>
<name>A0A562V9S8_9ACTN</name>
<dbReference type="EMBL" id="VLLL01000005">
    <property type="protein sequence ID" value="TWJ14613.1"/>
    <property type="molecule type" value="Genomic_DNA"/>
</dbReference>
<proteinExistence type="predicted"/>
<protein>
    <submittedName>
        <fullName evidence="1">Uncharacterized protein</fullName>
    </submittedName>
</protein>
<accession>A0A562V9S8</accession>
<evidence type="ECO:0000313" key="1">
    <source>
        <dbReference type="EMBL" id="TWJ14613.1"/>
    </source>
</evidence>
<evidence type="ECO:0000313" key="2">
    <source>
        <dbReference type="Proteomes" id="UP000321617"/>
    </source>
</evidence>
<sequence length="191" mass="21330">MTGMWPVRDDTERLQWSFTPYVGVGPVRFGMTSTRIREVVGDVLTPRRRHGGDASVELWDERPPPATGVPRTRPATAVMTTYHDDSGRTAAIAVDARNRPQVTLDGLALVGRVPSVLEDRFIDRLSATGADLRYSLQGHPWSSRLGLLLRVQRAGDHVLTRPVMACEAWAERFGDSHEGPLPEVEWRTFEC</sequence>
<dbReference type="AlphaFoldDB" id="A0A562V9S8"/>
<gene>
    <name evidence="1" type="ORF">LX16_0298</name>
</gene>
<dbReference type="RefSeq" id="WP_211354228.1">
    <property type="nucleotide sequence ID" value="NZ_BAABIJ010000001.1"/>
</dbReference>
<dbReference type="Proteomes" id="UP000321617">
    <property type="component" value="Unassembled WGS sequence"/>
</dbReference>
<keyword evidence="2" id="KW-1185">Reference proteome</keyword>
<comment type="caution">
    <text evidence="1">The sequence shown here is derived from an EMBL/GenBank/DDBJ whole genome shotgun (WGS) entry which is preliminary data.</text>
</comment>
<organism evidence="1 2">
    <name type="scientific">Stackebrandtia albiflava</name>
    <dbReference type="NCBI Taxonomy" id="406432"/>
    <lineage>
        <taxon>Bacteria</taxon>
        <taxon>Bacillati</taxon>
        <taxon>Actinomycetota</taxon>
        <taxon>Actinomycetes</taxon>
        <taxon>Glycomycetales</taxon>
        <taxon>Glycomycetaceae</taxon>
        <taxon>Stackebrandtia</taxon>
    </lineage>
</organism>